<protein>
    <recommendedName>
        <fullName evidence="3">ATP synthase subunit I</fullName>
    </recommendedName>
</protein>
<accession>A0A0J7XJS4</accession>
<sequence length="88" mass="9202">MTPWAVLLFLLLGAAAGTAHYLAIAKDADLLVHGGSIMLSLGLRLGRMLLTLGVLLVAARQGWVDLLAAAAGFMAARQVVLHRLKAVS</sequence>
<evidence type="ECO:0000313" key="1">
    <source>
        <dbReference type="EMBL" id="KMS52286.1"/>
    </source>
</evidence>
<organism evidence="1 2">
    <name type="scientific">Sphingobium cupriresistens LL01</name>
    <dbReference type="NCBI Taxonomy" id="1420583"/>
    <lineage>
        <taxon>Bacteria</taxon>
        <taxon>Pseudomonadati</taxon>
        <taxon>Pseudomonadota</taxon>
        <taxon>Alphaproteobacteria</taxon>
        <taxon>Sphingomonadales</taxon>
        <taxon>Sphingomonadaceae</taxon>
        <taxon>Sphingobium</taxon>
    </lineage>
</organism>
<dbReference type="PATRIC" id="fig|1420583.3.peg.3962"/>
<dbReference type="Pfam" id="PF12966">
    <property type="entry name" value="AtpR"/>
    <property type="match status" value="1"/>
</dbReference>
<proteinExistence type="predicted"/>
<keyword evidence="2" id="KW-1185">Reference proteome</keyword>
<dbReference type="InterPro" id="IPR017581">
    <property type="entry name" value="AtpR-like"/>
</dbReference>
<comment type="caution">
    <text evidence="1">The sequence shown here is derived from an EMBL/GenBank/DDBJ whole genome shotgun (WGS) entry which is preliminary data.</text>
</comment>
<evidence type="ECO:0008006" key="3">
    <source>
        <dbReference type="Google" id="ProtNLM"/>
    </source>
</evidence>
<dbReference type="STRING" id="1420583.V473_20765"/>
<dbReference type="Proteomes" id="UP000052232">
    <property type="component" value="Unassembled WGS sequence"/>
</dbReference>
<dbReference type="EMBL" id="JACT01000006">
    <property type="protein sequence ID" value="KMS52286.1"/>
    <property type="molecule type" value="Genomic_DNA"/>
</dbReference>
<reference evidence="1 2" key="1">
    <citation type="journal article" date="2015" name="G3 (Bethesda)">
        <title>Insights into Ongoing Evolution of the Hexachlorocyclohexane Catabolic Pathway from Comparative Genomics of Ten Sphingomonadaceae Strains.</title>
        <authorList>
            <person name="Pearce S.L."/>
            <person name="Oakeshott J.G."/>
            <person name="Pandey G."/>
        </authorList>
    </citation>
    <scope>NUCLEOTIDE SEQUENCE [LARGE SCALE GENOMIC DNA]</scope>
    <source>
        <strain evidence="1 2">LL01</strain>
    </source>
</reference>
<dbReference type="AlphaFoldDB" id="A0A0J7XJS4"/>
<evidence type="ECO:0000313" key="2">
    <source>
        <dbReference type="Proteomes" id="UP000052232"/>
    </source>
</evidence>
<dbReference type="RefSeq" id="WP_024018187.1">
    <property type="nucleotide sequence ID" value="NZ_KQ130437.1"/>
</dbReference>
<gene>
    <name evidence="1" type="ORF">V473_20765</name>
</gene>
<name>A0A0J7XJS4_9SPHN</name>